<feature type="binding site" evidence="4">
    <location>
        <position position="309"/>
    </location>
    <ligand>
        <name>S-adenosyl-L-methionine</name>
        <dbReference type="ChEBI" id="CHEBI:59789"/>
    </ligand>
</feature>
<dbReference type="Pfam" id="PF01938">
    <property type="entry name" value="TRAM"/>
    <property type="match status" value="1"/>
</dbReference>
<evidence type="ECO:0000313" key="8">
    <source>
        <dbReference type="Proteomes" id="UP000008841"/>
    </source>
</evidence>
<sequence>MIRMEQTALKKGDVIELTVTDFADKDRCFGRLDCGISVMVTGMLAPGDRVKALIRKVKQRYIDASAVEVTMSSPDRVEPVCSYFGVCGGCKLMHISYEAQLRYKRKKVIDDLVHIGGFTDPPVHPVLPARHSCHYRNKVELSCSSIRYLMPEELSQEELSRSRDFGLGFHAPGNYEKVIDIDYCYLANEPMNSAVRLTREFALANRLAPYAVKAHAGFLRNLVLRTSEYTGRLMVNIVTSWHDRELMARYADMLVAALPDQDLTVVNNVTTKKNTVATGEQEFVVYGEGALTERLGELDFRVSANSFFQTNSSQAAVLYAEILKVAGIRPDDTVYDLYCGTGTITLYLARHCRMAAGLEVVESSLSDAAKNADLNGITNAVFFQTDLKDFHAMLQKLENYDAPGVIVTDPPRAGMHPKALETMLKLRARTIVYVSCNPSNLARDGKEISRYGYRLVSVQPVDMFPHTVHVESVACFERIDHY</sequence>
<dbReference type="EMBL" id="CP001097">
    <property type="protein sequence ID" value="ACD91536.1"/>
    <property type="molecule type" value="Genomic_DNA"/>
</dbReference>
<dbReference type="CDD" id="cd02440">
    <property type="entry name" value="AdoMet_MTases"/>
    <property type="match status" value="1"/>
</dbReference>
<dbReference type="PROSITE" id="PS01230">
    <property type="entry name" value="TRMA_1"/>
    <property type="match status" value="1"/>
</dbReference>
<keyword evidence="2 4" id="KW-0808">Transferase</keyword>
<evidence type="ECO:0000313" key="7">
    <source>
        <dbReference type="EMBL" id="ACD91536.1"/>
    </source>
</evidence>
<dbReference type="SUPFAM" id="SSF53335">
    <property type="entry name" value="S-adenosyl-L-methionine-dependent methyltransferases"/>
    <property type="match status" value="1"/>
</dbReference>
<dbReference type="InterPro" id="IPR030391">
    <property type="entry name" value="MeTrfase_TrmA_CS"/>
</dbReference>
<dbReference type="SUPFAM" id="SSF50249">
    <property type="entry name" value="Nucleic acid-binding proteins"/>
    <property type="match status" value="1"/>
</dbReference>
<dbReference type="InterPro" id="IPR010280">
    <property type="entry name" value="U5_MeTrfase_fam"/>
</dbReference>
<dbReference type="NCBIfam" id="TIGR00479">
    <property type="entry name" value="rumA"/>
    <property type="match status" value="1"/>
</dbReference>
<dbReference type="InterPro" id="IPR002792">
    <property type="entry name" value="TRAM_dom"/>
</dbReference>
<dbReference type="Pfam" id="PF05958">
    <property type="entry name" value="tRNA_U5-meth_tr"/>
    <property type="match status" value="1"/>
</dbReference>
<protein>
    <submittedName>
        <fullName evidence="7">RNA methyltransferase, TrmA family</fullName>
    </submittedName>
</protein>
<name>B3EIM4_CHLL2</name>
<feature type="binding site" evidence="4">
    <location>
        <position position="338"/>
    </location>
    <ligand>
        <name>S-adenosyl-L-methionine</name>
        <dbReference type="ChEBI" id="CHEBI:59789"/>
    </ligand>
</feature>
<accession>B3EIM4</accession>
<gene>
    <name evidence="7" type="ordered locus">Clim_2518</name>
</gene>
<feature type="domain" description="TRAM" evidence="6">
    <location>
        <begin position="8"/>
        <end position="68"/>
    </location>
</feature>
<evidence type="ECO:0000256" key="2">
    <source>
        <dbReference type="ARBA" id="ARBA00022679"/>
    </source>
</evidence>
<proteinExistence type="inferred from homology"/>
<feature type="active site" description="Nucleophile" evidence="4">
    <location>
        <position position="436"/>
    </location>
</feature>
<dbReference type="PROSITE" id="PS51687">
    <property type="entry name" value="SAM_MT_RNA_M5U"/>
    <property type="match status" value="1"/>
</dbReference>
<feature type="binding site" evidence="4">
    <location>
        <position position="409"/>
    </location>
    <ligand>
        <name>S-adenosyl-L-methionine</name>
        <dbReference type="ChEBI" id="CHEBI:59789"/>
    </ligand>
</feature>
<dbReference type="PANTHER" id="PTHR11061:SF30">
    <property type="entry name" value="TRNA (URACIL(54)-C(5))-METHYLTRANSFERASE"/>
    <property type="match status" value="1"/>
</dbReference>
<organism evidence="7 8">
    <name type="scientific">Chlorobium limicola (strain DSM 245 / NBRC 103803 / 6330)</name>
    <dbReference type="NCBI Taxonomy" id="290315"/>
    <lineage>
        <taxon>Bacteria</taxon>
        <taxon>Pseudomonadati</taxon>
        <taxon>Chlorobiota</taxon>
        <taxon>Chlorobiia</taxon>
        <taxon>Chlorobiales</taxon>
        <taxon>Chlorobiaceae</taxon>
        <taxon>Chlorobium/Pelodictyon group</taxon>
        <taxon>Chlorobium</taxon>
    </lineage>
</organism>
<dbReference type="AlphaFoldDB" id="B3EIM4"/>
<dbReference type="Gene3D" id="2.40.50.140">
    <property type="entry name" value="Nucleic acid-binding proteins"/>
    <property type="match status" value="1"/>
</dbReference>
<feature type="active site" evidence="5">
    <location>
        <position position="436"/>
    </location>
</feature>
<dbReference type="Gene3D" id="3.40.50.150">
    <property type="entry name" value="Vaccinia Virus protein VP39"/>
    <property type="match status" value="1"/>
</dbReference>
<dbReference type="KEGG" id="cli:Clim_2518"/>
<dbReference type="FunFam" id="3.40.50.150:FF:000009">
    <property type="entry name" value="23S rRNA (Uracil(1939)-C(5))-methyltransferase RlmD"/>
    <property type="match status" value="1"/>
</dbReference>
<evidence type="ECO:0000256" key="3">
    <source>
        <dbReference type="ARBA" id="ARBA00022691"/>
    </source>
</evidence>
<dbReference type="STRING" id="290315.Clim_2518"/>
<dbReference type="InterPro" id="IPR012340">
    <property type="entry name" value="NA-bd_OB-fold"/>
</dbReference>
<dbReference type="InterPro" id="IPR029063">
    <property type="entry name" value="SAM-dependent_MTases_sf"/>
</dbReference>
<dbReference type="HOGENOM" id="CLU_014689_7_2_10"/>
<dbReference type="GO" id="GO:0001510">
    <property type="term" value="P:RNA methylation"/>
    <property type="evidence" value="ECO:0007669"/>
    <property type="project" value="UniProtKB-ARBA"/>
</dbReference>
<dbReference type="InterPro" id="IPR030390">
    <property type="entry name" value="MeTrfase_TrmA_AS"/>
</dbReference>
<dbReference type="Proteomes" id="UP000008841">
    <property type="component" value="Chromosome"/>
</dbReference>
<evidence type="ECO:0000256" key="4">
    <source>
        <dbReference type="PROSITE-ProRule" id="PRU01024"/>
    </source>
</evidence>
<dbReference type="GO" id="GO:0008173">
    <property type="term" value="F:RNA methyltransferase activity"/>
    <property type="evidence" value="ECO:0007669"/>
    <property type="project" value="InterPro"/>
</dbReference>
<dbReference type="eggNOG" id="COG2265">
    <property type="taxonomic scope" value="Bacteria"/>
</dbReference>
<reference evidence="7 8" key="1">
    <citation type="submission" date="2008-05" db="EMBL/GenBank/DDBJ databases">
        <title>Complete sequence of Chlorobium limicola DSM 245.</title>
        <authorList>
            <consortium name="US DOE Joint Genome Institute"/>
            <person name="Lucas S."/>
            <person name="Copeland A."/>
            <person name="Lapidus A."/>
            <person name="Glavina del Rio T."/>
            <person name="Dalin E."/>
            <person name="Tice H."/>
            <person name="Bruce D."/>
            <person name="Goodwin L."/>
            <person name="Pitluck S."/>
            <person name="Schmutz J."/>
            <person name="Larimer F."/>
            <person name="Land M."/>
            <person name="Hauser L."/>
            <person name="Kyrpides N."/>
            <person name="Ovchinnikova G."/>
            <person name="Zhao F."/>
            <person name="Li T."/>
            <person name="Liu Z."/>
            <person name="Overmann J."/>
            <person name="Bryant D.A."/>
            <person name="Richardson P."/>
        </authorList>
    </citation>
    <scope>NUCLEOTIDE SEQUENCE [LARGE SCALE GENOMIC DNA]</scope>
    <source>
        <strain evidence="8">DSM 245 / NBRC 103803 / 6330</strain>
    </source>
</reference>
<evidence type="ECO:0000256" key="5">
    <source>
        <dbReference type="PROSITE-ProRule" id="PRU10015"/>
    </source>
</evidence>
<keyword evidence="1 4" id="KW-0489">Methyltransferase</keyword>
<evidence type="ECO:0000259" key="6">
    <source>
        <dbReference type="PROSITE" id="PS50926"/>
    </source>
</evidence>
<evidence type="ECO:0000256" key="1">
    <source>
        <dbReference type="ARBA" id="ARBA00022603"/>
    </source>
</evidence>
<dbReference type="PROSITE" id="PS01231">
    <property type="entry name" value="TRMA_2"/>
    <property type="match status" value="1"/>
</dbReference>
<keyword evidence="3 4" id="KW-0949">S-adenosyl-L-methionine</keyword>
<comment type="similarity">
    <text evidence="4">Belongs to the class I-like SAM-binding methyltransferase superfamily. RNA M5U methyltransferase family.</text>
</comment>
<dbReference type="GO" id="GO:0006396">
    <property type="term" value="P:RNA processing"/>
    <property type="evidence" value="ECO:0007669"/>
    <property type="project" value="InterPro"/>
</dbReference>
<dbReference type="PROSITE" id="PS50926">
    <property type="entry name" value="TRAM"/>
    <property type="match status" value="1"/>
</dbReference>
<feature type="binding site" evidence="4">
    <location>
        <position position="359"/>
    </location>
    <ligand>
        <name>S-adenosyl-L-methionine</name>
        <dbReference type="ChEBI" id="CHEBI:59789"/>
    </ligand>
</feature>
<dbReference type="GO" id="GO:0008757">
    <property type="term" value="F:S-adenosylmethionine-dependent methyltransferase activity"/>
    <property type="evidence" value="ECO:0007669"/>
    <property type="project" value="UniProtKB-ARBA"/>
</dbReference>
<dbReference type="PANTHER" id="PTHR11061">
    <property type="entry name" value="RNA M5U METHYLTRANSFERASE"/>
    <property type="match status" value="1"/>
</dbReference>
<dbReference type="Gene3D" id="2.40.50.1070">
    <property type="match status" value="1"/>
</dbReference>